<dbReference type="EMBL" id="SLWS01000013">
    <property type="protein sequence ID" value="TCO50810.1"/>
    <property type="molecule type" value="Genomic_DNA"/>
</dbReference>
<dbReference type="AlphaFoldDB" id="A0A4V2S557"/>
<evidence type="ECO:0000259" key="1">
    <source>
        <dbReference type="PROSITE" id="PS50943"/>
    </source>
</evidence>
<reference evidence="2 3" key="1">
    <citation type="submission" date="2019-03" db="EMBL/GenBank/DDBJ databases">
        <title>Genomic Encyclopedia of Type Strains, Phase IV (KMG-IV): sequencing the most valuable type-strain genomes for metagenomic binning, comparative biology and taxonomic classification.</title>
        <authorList>
            <person name="Goeker M."/>
        </authorList>
    </citation>
    <scope>NUCLEOTIDE SEQUENCE [LARGE SCALE GENOMIC DNA]</scope>
    <source>
        <strain evidence="2 3">DSM 45934</strain>
    </source>
</reference>
<keyword evidence="3" id="KW-1185">Reference proteome</keyword>
<dbReference type="GO" id="GO:0003677">
    <property type="term" value="F:DNA binding"/>
    <property type="evidence" value="ECO:0007669"/>
    <property type="project" value="InterPro"/>
</dbReference>
<sequence>MLPWKETKAQADAAEARRSLGAYIGGYRLRELRKRAGFTQTELANAMGVSQARISQLERGDVQLFEVDTIRRYAAAIGGRLRIVVDFDNQEVTLI</sequence>
<dbReference type="OrthoDB" id="5738376at2"/>
<evidence type="ECO:0000313" key="3">
    <source>
        <dbReference type="Proteomes" id="UP000295680"/>
    </source>
</evidence>
<gene>
    <name evidence="2" type="ORF">EV192_113191</name>
</gene>
<dbReference type="Pfam" id="PF13560">
    <property type="entry name" value="HTH_31"/>
    <property type="match status" value="1"/>
</dbReference>
<name>A0A4V2S557_9PSEU</name>
<dbReference type="InterPro" id="IPR001387">
    <property type="entry name" value="Cro/C1-type_HTH"/>
</dbReference>
<dbReference type="InterPro" id="IPR010982">
    <property type="entry name" value="Lambda_DNA-bd_dom_sf"/>
</dbReference>
<accession>A0A4V2S557</accession>
<evidence type="ECO:0000313" key="2">
    <source>
        <dbReference type="EMBL" id="TCO50810.1"/>
    </source>
</evidence>
<feature type="domain" description="HTH cro/C1-type" evidence="1">
    <location>
        <begin position="29"/>
        <end position="84"/>
    </location>
</feature>
<protein>
    <submittedName>
        <fullName evidence="2">Helix-turn-helix protein</fullName>
    </submittedName>
</protein>
<dbReference type="PROSITE" id="PS50943">
    <property type="entry name" value="HTH_CROC1"/>
    <property type="match status" value="1"/>
</dbReference>
<organism evidence="2 3">
    <name type="scientific">Actinocrispum wychmicini</name>
    <dbReference type="NCBI Taxonomy" id="1213861"/>
    <lineage>
        <taxon>Bacteria</taxon>
        <taxon>Bacillati</taxon>
        <taxon>Actinomycetota</taxon>
        <taxon>Actinomycetes</taxon>
        <taxon>Pseudonocardiales</taxon>
        <taxon>Pseudonocardiaceae</taxon>
        <taxon>Actinocrispum</taxon>
    </lineage>
</organism>
<dbReference type="CDD" id="cd00093">
    <property type="entry name" value="HTH_XRE"/>
    <property type="match status" value="1"/>
</dbReference>
<dbReference type="Proteomes" id="UP000295680">
    <property type="component" value="Unassembled WGS sequence"/>
</dbReference>
<proteinExistence type="predicted"/>
<comment type="caution">
    <text evidence="2">The sequence shown here is derived from an EMBL/GenBank/DDBJ whole genome shotgun (WGS) entry which is preliminary data.</text>
</comment>
<dbReference type="SMART" id="SM00530">
    <property type="entry name" value="HTH_XRE"/>
    <property type="match status" value="1"/>
</dbReference>
<dbReference type="Gene3D" id="1.10.260.40">
    <property type="entry name" value="lambda repressor-like DNA-binding domains"/>
    <property type="match status" value="1"/>
</dbReference>
<dbReference type="SUPFAM" id="SSF47413">
    <property type="entry name" value="lambda repressor-like DNA-binding domains"/>
    <property type="match status" value="1"/>
</dbReference>
<dbReference type="RefSeq" id="WP_132124757.1">
    <property type="nucleotide sequence ID" value="NZ_SLWS01000013.1"/>
</dbReference>